<evidence type="ECO:0000256" key="1">
    <source>
        <dbReference type="SAM" id="MobiDB-lite"/>
    </source>
</evidence>
<dbReference type="AlphaFoldDB" id="A0A9W8E3Z5"/>
<keyword evidence="3" id="KW-1185">Reference proteome</keyword>
<dbReference type="EMBL" id="JANBPY010003183">
    <property type="protein sequence ID" value="KAJ1952480.1"/>
    <property type="molecule type" value="Genomic_DNA"/>
</dbReference>
<evidence type="ECO:0000313" key="3">
    <source>
        <dbReference type="Proteomes" id="UP001150925"/>
    </source>
</evidence>
<name>A0A9W8E3Z5_9FUNG</name>
<protein>
    <submittedName>
        <fullName evidence="2">Uncharacterized protein</fullName>
    </submittedName>
</protein>
<proteinExistence type="predicted"/>
<gene>
    <name evidence="2" type="ORF">IWQ62_006212</name>
</gene>
<reference evidence="2" key="1">
    <citation type="submission" date="2022-07" db="EMBL/GenBank/DDBJ databases">
        <title>Phylogenomic reconstructions and comparative analyses of Kickxellomycotina fungi.</title>
        <authorList>
            <person name="Reynolds N.K."/>
            <person name="Stajich J.E."/>
            <person name="Barry K."/>
            <person name="Grigoriev I.V."/>
            <person name="Crous P."/>
            <person name="Smith M.E."/>
        </authorList>
    </citation>
    <scope>NUCLEOTIDE SEQUENCE</scope>
    <source>
        <strain evidence="2">RSA 1196</strain>
    </source>
</reference>
<comment type="caution">
    <text evidence="2">The sequence shown here is derived from an EMBL/GenBank/DDBJ whole genome shotgun (WGS) entry which is preliminary data.</text>
</comment>
<dbReference type="Proteomes" id="UP001150925">
    <property type="component" value="Unassembled WGS sequence"/>
</dbReference>
<feature type="compositionally biased region" description="Basic and acidic residues" evidence="1">
    <location>
        <begin position="89"/>
        <end position="101"/>
    </location>
</feature>
<organism evidence="2 3">
    <name type="scientific">Dispira parvispora</name>
    <dbReference type="NCBI Taxonomy" id="1520584"/>
    <lineage>
        <taxon>Eukaryota</taxon>
        <taxon>Fungi</taxon>
        <taxon>Fungi incertae sedis</taxon>
        <taxon>Zoopagomycota</taxon>
        <taxon>Kickxellomycotina</taxon>
        <taxon>Dimargaritomycetes</taxon>
        <taxon>Dimargaritales</taxon>
        <taxon>Dimargaritaceae</taxon>
        <taxon>Dispira</taxon>
    </lineage>
</organism>
<accession>A0A9W8E3Z5</accession>
<dbReference type="OrthoDB" id="10392616at2759"/>
<feature type="region of interest" description="Disordered" evidence="1">
    <location>
        <begin position="1"/>
        <end position="115"/>
    </location>
</feature>
<evidence type="ECO:0000313" key="2">
    <source>
        <dbReference type="EMBL" id="KAJ1952480.1"/>
    </source>
</evidence>
<feature type="compositionally biased region" description="Basic and acidic residues" evidence="1">
    <location>
        <begin position="39"/>
        <end position="58"/>
    </location>
</feature>
<sequence>MTFRHSGFGPNHPISWGVPVPGYNSSPPQAAPKKNAGGKKMEAPSGKKVEAPSGKKVEASGGGKQSEHCFIAINVAGGNKQKGANKPAEGQEKQEGAEQKSDAGSGEGKKGKKNK</sequence>